<dbReference type="EMBL" id="BTGU01000229">
    <property type="protein sequence ID" value="GMN65372.1"/>
    <property type="molecule type" value="Genomic_DNA"/>
</dbReference>
<dbReference type="PANTHER" id="PTHR31672:SF13">
    <property type="entry name" value="F-BOX PROTEIN CPR30-LIKE"/>
    <property type="match status" value="1"/>
</dbReference>
<reference evidence="2" key="1">
    <citation type="submission" date="2023-07" db="EMBL/GenBank/DDBJ databases">
        <title>draft genome sequence of fig (Ficus carica).</title>
        <authorList>
            <person name="Takahashi T."/>
            <person name="Nishimura K."/>
        </authorList>
    </citation>
    <scope>NUCLEOTIDE SEQUENCE</scope>
</reference>
<feature type="domain" description="F-box" evidence="1">
    <location>
        <begin position="1"/>
        <end position="52"/>
    </location>
</feature>
<dbReference type="InterPro" id="IPR017451">
    <property type="entry name" value="F-box-assoc_interact_dom"/>
</dbReference>
<comment type="caution">
    <text evidence="2">The sequence shown here is derived from an EMBL/GenBank/DDBJ whole genome shotgun (WGS) entry which is preliminary data.</text>
</comment>
<protein>
    <recommendedName>
        <fullName evidence="1">F-box domain-containing protein</fullName>
    </recommendedName>
</protein>
<evidence type="ECO:0000259" key="1">
    <source>
        <dbReference type="PROSITE" id="PS50181"/>
    </source>
</evidence>
<dbReference type="InterPro" id="IPR036047">
    <property type="entry name" value="F-box-like_dom_sf"/>
</dbReference>
<dbReference type="InterPro" id="IPR001810">
    <property type="entry name" value="F-box_dom"/>
</dbReference>
<dbReference type="PROSITE" id="PS50181">
    <property type="entry name" value="FBOX"/>
    <property type="match status" value="1"/>
</dbReference>
<dbReference type="SMART" id="SM00256">
    <property type="entry name" value="FBOX"/>
    <property type="match status" value="1"/>
</dbReference>
<dbReference type="SUPFAM" id="SSF81383">
    <property type="entry name" value="F-box domain"/>
    <property type="match status" value="1"/>
</dbReference>
<dbReference type="InterPro" id="IPR006527">
    <property type="entry name" value="F-box-assoc_dom_typ1"/>
</dbReference>
<dbReference type="Pfam" id="PF07734">
    <property type="entry name" value="FBA_1"/>
    <property type="match status" value="1"/>
</dbReference>
<dbReference type="NCBIfam" id="TIGR01640">
    <property type="entry name" value="F_box_assoc_1"/>
    <property type="match status" value="1"/>
</dbReference>
<accession>A0AA88DZX4</accession>
<dbReference type="AlphaFoldDB" id="A0AA88DZX4"/>
<dbReference type="InterPro" id="IPR050796">
    <property type="entry name" value="SCF_F-box_component"/>
</dbReference>
<gene>
    <name evidence="2" type="ORF">TIFTF001_034441</name>
</gene>
<evidence type="ECO:0000313" key="3">
    <source>
        <dbReference type="Proteomes" id="UP001187192"/>
    </source>
</evidence>
<proteinExistence type="predicted"/>
<sequence>MAIICELPEEVVEEIMLRLSPEALKQFKCVSKTWYASINALINNPAFVVKHLEITKRKMLSSRFLQFRNLTTVDSPLEEQEGSVKNAKHFLTLTNDDHNNSDYIPCVTKDPNFLPLDNWLTDFFMVGNCNGIICLSRYSSPDIILLLNPALRETKVLFNSLICDYYKIRYMGFGYDSGANDYKFVVVGAKEYRSPIKADVYTLRTESWKEIQVDIELCDSPNDCKAVYCNGVFYWFYWDISTHEFTITCFDFGDEVFRSIPLPDYVQRKVRKLKKNPEFGVWNESLVLLSFHWGDPAFIDMWVMNSNSNVADAEEVSYSWTKHLTIGPLVHITKSLVFWGNELYLRAESGEIVSYNLSTKELTHHSVYFERFGVLVVYVKSLVSVHKKARSNSTVESIHPDSGLTCP</sequence>
<evidence type="ECO:0000313" key="2">
    <source>
        <dbReference type="EMBL" id="GMN65372.1"/>
    </source>
</evidence>
<organism evidence="2 3">
    <name type="scientific">Ficus carica</name>
    <name type="common">Common fig</name>
    <dbReference type="NCBI Taxonomy" id="3494"/>
    <lineage>
        <taxon>Eukaryota</taxon>
        <taxon>Viridiplantae</taxon>
        <taxon>Streptophyta</taxon>
        <taxon>Embryophyta</taxon>
        <taxon>Tracheophyta</taxon>
        <taxon>Spermatophyta</taxon>
        <taxon>Magnoliopsida</taxon>
        <taxon>eudicotyledons</taxon>
        <taxon>Gunneridae</taxon>
        <taxon>Pentapetalae</taxon>
        <taxon>rosids</taxon>
        <taxon>fabids</taxon>
        <taxon>Rosales</taxon>
        <taxon>Moraceae</taxon>
        <taxon>Ficeae</taxon>
        <taxon>Ficus</taxon>
    </lineage>
</organism>
<keyword evidence="3" id="KW-1185">Reference proteome</keyword>
<dbReference type="Pfam" id="PF00646">
    <property type="entry name" value="F-box"/>
    <property type="match status" value="1"/>
</dbReference>
<name>A0AA88DZX4_FICCA</name>
<dbReference type="Proteomes" id="UP001187192">
    <property type="component" value="Unassembled WGS sequence"/>
</dbReference>
<dbReference type="PANTHER" id="PTHR31672">
    <property type="entry name" value="BNACNNG10540D PROTEIN"/>
    <property type="match status" value="1"/>
</dbReference>